<keyword evidence="1" id="KW-1003">Cell membrane</keyword>
<dbReference type="RefSeq" id="WP_078745083.1">
    <property type="nucleotide sequence ID" value="NZ_FUXG01000008.1"/>
</dbReference>
<proteinExistence type="inferred from homology"/>
<comment type="function">
    <text evidence="1">Could be involved in insertion of integral membrane proteins into the membrane.</text>
</comment>
<keyword evidence="1" id="KW-0472">Membrane</keyword>
<dbReference type="PANTHER" id="PTHR33383:SF1">
    <property type="entry name" value="MEMBRANE PROTEIN INSERTION EFFICIENCY FACTOR-RELATED"/>
    <property type="match status" value="1"/>
</dbReference>
<dbReference type="InterPro" id="IPR002696">
    <property type="entry name" value="Membr_insert_effic_factor_YidD"/>
</dbReference>
<keyword evidence="4" id="KW-1185">Reference proteome</keyword>
<feature type="compositionally biased region" description="Polar residues" evidence="2">
    <location>
        <begin position="73"/>
        <end position="82"/>
    </location>
</feature>
<dbReference type="NCBIfam" id="TIGR00278">
    <property type="entry name" value="membrane protein insertion efficiency factor YidD"/>
    <property type="match status" value="1"/>
</dbReference>
<feature type="region of interest" description="Disordered" evidence="2">
    <location>
        <begin position="71"/>
        <end position="91"/>
    </location>
</feature>
<reference evidence="3 4" key="1">
    <citation type="submission" date="2017-01" db="EMBL/GenBank/DDBJ databases">
        <title>Genome Sequencing of a Marine Spirillum, Oceanospirillum multiglobuliferum ATCC 33336, from Japan.</title>
        <authorList>
            <person name="Carney J.G."/>
            <person name="Trachtenberg A.M."/>
            <person name="Rheaume B.A."/>
            <person name="Linnane J.D."/>
            <person name="Pitts N.L."/>
            <person name="Mykles D.L."/>
            <person name="Maclea K.S."/>
        </authorList>
    </citation>
    <scope>NUCLEOTIDE SEQUENCE [LARGE SCALE GENOMIC DNA]</scope>
    <source>
        <strain evidence="3 4">ATCC 33336</strain>
    </source>
</reference>
<comment type="caution">
    <text evidence="3">The sequence shown here is derived from an EMBL/GenBank/DDBJ whole genome shotgun (WGS) entry which is preliminary data.</text>
</comment>
<dbReference type="PANTHER" id="PTHR33383">
    <property type="entry name" value="MEMBRANE PROTEIN INSERTION EFFICIENCY FACTOR-RELATED"/>
    <property type="match status" value="1"/>
</dbReference>
<dbReference type="STRING" id="64969.SAMN02745127_01474"/>
<dbReference type="SMART" id="SM01234">
    <property type="entry name" value="Haemolytic"/>
    <property type="match status" value="1"/>
</dbReference>
<dbReference type="OrthoDB" id="9801753at2"/>
<evidence type="ECO:0000313" key="3">
    <source>
        <dbReference type="EMBL" id="OPX55566.1"/>
    </source>
</evidence>
<dbReference type="AlphaFoldDB" id="A0A1T4PFU3"/>
<gene>
    <name evidence="3" type="ORF">BTE48_08070</name>
</gene>
<comment type="similarity">
    <text evidence="1">Belongs to the UPF0161 family.</text>
</comment>
<dbReference type="EMBL" id="MTSM01000008">
    <property type="protein sequence ID" value="OPX55566.1"/>
    <property type="molecule type" value="Genomic_DNA"/>
</dbReference>
<dbReference type="GO" id="GO:0005886">
    <property type="term" value="C:plasma membrane"/>
    <property type="evidence" value="ECO:0007669"/>
    <property type="project" value="UniProtKB-SubCell"/>
</dbReference>
<evidence type="ECO:0000313" key="4">
    <source>
        <dbReference type="Proteomes" id="UP000191418"/>
    </source>
</evidence>
<sequence>MKWLLKLLVKFYRYVISPVLPQRCIYYPTCSGYALEALETHGAIKGTWLTIKRIGRCHPFAKGGYDPVPEKCSSAQPCQHHTQTQKKEPFE</sequence>
<dbReference type="Proteomes" id="UP000191418">
    <property type="component" value="Unassembled WGS sequence"/>
</dbReference>
<evidence type="ECO:0000256" key="1">
    <source>
        <dbReference type="HAMAP-Rule" id="MF_00386"/>
    </source>
</evidence>
<dbReference type="HAMAP" id="MF_00386">
    <property type="entry name" value="UPF0161_YidD"/>
    <property type="match status" value="1"/>
</dbReference>
<evidence type="ECO:0000256" key="2">
    <source>
        <dbReference type="SAM" id="MobiDB-lite"/>
    </source>
</evidence>
<protein>
    <recommendedName>
        <fullName evidence="1">Putative membrane protein insertion efficiency factor</fullName>
    </recommendedName>
</protein>
<dbReference type="Pfam" id="PF01809">
    <property type="entry name" value="YidD"/>
    <property type="match status" value="1"/>
</dbReference>
<organism evidence="3 4">
    <name type="scientific">Oceanospirillum multiglobuliferum</name>
    <dbReference type="NCBI Taxonomy" id="64969"/>
    <lineage>
        <taxon>Bacteria</taxon>
        <taxon>Pseudomonadati</taxon>
        <taxon>Pseudomonadota</taxon>
        <taxon>Gammaproteobacteria</taxon>
        <taxon>Oceanospirillales</taxon>
        <taxon>Oceanospirillaceae</taxon>
        <taxon>Oceanospirillum</taxon>
    </lineage>
</organism>
<comment type="subcellular location">
    <subcellularLocation>
        <location evidence="1">Cell membrane</location>
        <topology evidence="1">Peripheral membrane protein</topology>
        <orientation evidence="1">Cytoplasmic side</orientation>
    </subcellularLocation>
</comment>
<name>A0A1T4PFU3_9GAMM</name>
<accession>A0A1T4PFU3</accession>